<accession>A0AAV6S6G0</accession>
<gene>
    <name evidence="5" type="ORF">JOB18_005623</name>
</gene>
<feature type="signal peptide" evidence="3">
    <location>
        <begin position="1"/>
        <end position="18"/>
    </location>
</feature>
<keyword evidence="6" id="KW-1185">Reference proteome</keyword>
<feature type="compositionally biased region" description="Basic and acidic residues" evidence="2">
    <location>
        <begin position="344"/>
        <end position="354"/>
    </location>
</feature>
<feature type="region of interest" description="Disordered" evidence="2">
    <location>
        <begin position="402"/>
        <end position="422"/>
    </location>
</feature>
<feature type="region of interest" description="Disordered" evidence="2">
    <location>
        <begin position="272"/>
        <end position="390"/>
    </location>
</feature>
<dbReference type="AlphaFoldDB" id="A0AAV6S6G0"/>
<dbReference type="PANTHER" id="PTHR13814">
    <property type="entry name" value="FETUIN"/>
    <property type="match status" value="1"/>
</dbReference>
<dbReference type="EMBL" id="JAGKHQ010000006">
    <property type="protein sequence ID" value="KAG7513355.1"/>
    <property type="molecule type" value="Genomic_DNA"/>
</dbReference>
<dbReference type="PROSITE" id="PS51530">
    <property type="entry name" value="CYSTATIN_FETUIN_B"/>
    <property type="match status" value="2"/>
</dbReference>
<feature type="chain" id="PRO_5043349941" evidence="3">
    <location>
        <begin position="19"/>
        <end position="505"/>
    </location>
</feature>
<evidence type="ECO:0000313" key="5">
    <source>
        <dbReference type="EMBL" id="KAG7513355.1"/>
    </source>
</evidence>
<dbReference type="GO" id="GO:0005576">
    <property type="term" value="C:extracellular region"/>
    <property type="evidence" value="ECO:0007669"/>
    <property type="project" value="TreeGrafter"/>
</dbReference>
<feature type="compositionally biased region" description="Basic and acidic residues" evidence="2">
    <location>
        <begin position="370"/>
        <end position="390"/>
    </location>
</feature>
<feature type="domain" description="Cystatin fetuin-B-type" evidence="4">
    <location>
        <begin position="20"/>
        <end position="134"/>
    </location>
</feature>
<dbReference type="InterPro" id="IPR000010">
    <property type="entry name" value="Cystatin_dom"/>
</dbReference>
<dbReference type="GO" id="GO:0004869">
    <property type="term" value="F:cysteine-type endopeptidase inhibitor activity"/>
    <property type="evidence" value="ECO:0007669"/>
    <property type="project" value="InterPro"/>
</dbReference>
<protein>
    <submittedName>
        <fullName evidence="5">Histidine-rich glycoprotein-like</fullName>
    </submittedName>
</protein>
<dbReference type="InterPro" id="IPR050735">
    <property type="entry name" value="Kininogen_Fetuin_HRG"/>
</dbReference>
<dbReference type="PANTHER" id="PTHR13814:SF10">
    <property type="entry name" value="FETUIN-B"/>
    <property type="match status" value="1"/>
</dbReference>
<keyword evidence="3" id="KW-0732">Signal</keyword>
<evidence type="ECO:0000313" key="6">
    <source>
        <dbReference type="Proteomes" id="UP000693946"/>
    </source>
</evidence>
<evidence type="ECO:0000259" key="4">
    <source>
        <dbReference type="PROSITE" id="PS51530"/>
    </source>
</evidence>
<dbReference type="Pfam" id="PF00031">
    <property type="entry name" value="Cystatin"/>
    <property type="match status" value="1"/>
</dbReference>
<dbReference type="InterPro" id="IPR025764">
    <property type="entry name" value="Cystatin_Fetuin_B"/>
</dbReference>
<feature type="compositionally biased region" description="Basic residues" evidence="2">
    <location>
        <begin position="402"/>
        <end position="413"/>
    </location>
</feature>
<evidence type="ECO:0000256" key="1">
    <source>
        <dbReference type="ARBA" id="ARBA00023157"/>
    </source>
</evidence>
<dbReference type="SMART" id="SM00043">
    <property type="entry name" value="CY"/>
    <property type="match status" value="2"/>
</dbReference>
<dbReference type="CDD" id="cd00042">
    <property type="entry name" value="CY"/>
    <property type="match status" value="1"/>
</dbReference>
<evidence type="ECO:0000256" key="2">
    <source>
        <dbReference type="SAM" id="MobiDB-lite"/>
    </source>
</evidence>
<feature type="compositionally biased region" description="Basic residues" evidence="2">
    <location>
        <begin position="355"/>
        <end position="364"/>
    </location>
</feature>
<organism evidence="5 6">
    <name type="scientific">Solea senegalensis</name>
    <name type="common">Senegalese sole</name>
    <dbReference type="NCBI Taxonomy" id="28829"/>
    <lineage>
        <taxon>Eukaryota</taxon>
        <taxon>Metazoa</taxon>
        <taxon>Chordata</taxon>
        <taxon>Craniata</taxon>
        <taxon>Vertebrata</taxon>
        <taxon>Euteleostomi</taxon>
        <taxon>Actinopterygii</taxon>
        <taxon>Neopterygii</taxon>
        <taxon>Teleostei</taxon>
        <taxon>Neoteleostei</taxon>
        <taxon>Acanthomorphata</taxon>
        <taxon>Carangaria</taxon>
        <taxon>Pleuronectiformes</taxon>
        <taxon>Pleuronectoidei</taxon>
        <taxon>Soleidae</taxon>
        <taxon>Solea</taxon>
    </lineage>
</organism>
<sequence>MKHCVWLLLALGCVHVHGAPVESVGLEQGSCTDAFALSAAKEALTKINQDRQDGYIFGLHRLSNVHIGKHKETGVVFYLTLDVVETNCSVLNKRHDKNCEARPIDNTPVYGQCKAVIYFNRPHRVVRLIKYDCKLRPVPAGKVTEVCPDCPTLWNNDDPMIQKTVSESLEKFNKDSGLKKRFALLKVARSTSSMGMATFYNAEYAIQETTCVNSADAVAADKCPLMDCEFAHKGFCKASRHTAPDGEEGITVECEIYEPEAGEREKKQHLLGGETDHSHNDTKTHNHDHDHAHAADQAHTHDHVHDHTKSHAQHVKTHTHADDSAHHHTHDHGAGSAHRHAHAHSHDHGHGHDHAHAHHAKAHNHSGDSANHHHDYKHAGTEHTHEHDHELALDHDHKHAHLHEHEHHHHHHDHEHETAHHDHPEGTVMMLPAVDKPVTLPFFPENPHETGVTLPSQPDPQIPGESKPVIEPFPTSLSAQCVQPSGNVSLVDTLLMEDPRFKADA</sequence>
<evidence type="ECO:0000256" key="3">
    <source>
        <dbReference type="SAM" id="SignalP"/>
    </source>
</evidence>
<keyword evidence="1" id="KW-1015">Disulfide bond</keyword>
<feature type="domain" description="Cystatin fetuin-B-type" evidence="4">
    <location>
        <begin position="145"/>
        <end position="255"/>
    </location>
</feature>
<proteinExistence type="predicted"/>
<name>A0AAV6S6G0_SOLSE</name>
<reference evidence="5 6" key="1">
    <citation type="journal article" date="2021" name="Sci. Rep.">
        <title>Chromosome anchoring in Senegalese sole (Solea senegalensis) reveals sex-associated markers and genome rearrangements in flatfish.</title>
        <authorList>
            <person name="Guerrero-Cozar I."/>
            <person name="Gomez-Garrido J."/>
            <person name="Berbel C."/>
            <person name="Martinez-Blanch J.F."/>
            <person name="Alioto T."/>
            <person name="Claros M.G."/>
            <person name="Gagnaire P.A."/>
            <person name="Manchado M."/>
        </authorList>
    </citation>
    <scope>NUCLEOTIDE SEQUENCE [LARGE SCALE GENOMIC DNA]</scope>
    <source>
        <strain evidence="5">Sse05_10M</strain>
    </source>
</reference>
<feature type="compositionally biased region" description="Basic and acidic residues" evidence="2">
    <location>
        <begin position="272"/>
        <end position="309"/>
    </location>
</feature>
<comment type="caution">
    <text evidence="5">The sequence shown here is derived from an EMBL/GenBank/DDBJ whole genome shotgun (WGS) entry which is preliminary data.</text>
</comment>
<dbReference type="Proteomes" id="UP000693946">
    <property type="component" value="Linkage Group LG14"/>
</dbReference>